<dbReference type="GO" id="GO:0030036">
    <property type="term" value="P:actin cytoskeleton organization"/>
    <property type="evidence" value="ECO:0007669"/>
    <property type="project" value="TreeGrafter"/>
</dbReference>
<dbReference type="CDD" id="cd09452">
    <property type="entry name" value="LIM1_Enigma"/>
    <property type="match status" value="1"/>
</dbReference>
<dbReference type="PROSITE" id="PS50023">
    <property type="entry name" value="LIM_DOMAIN_2"/>
    <property type="match status" value="3"/>
</dbReference>
<dbReference type="InterPro" id="IPR001781">
    <property type="entry name" value="Znf_LIM"/>
</dbReference>
<feature type="domain" description="LIM zinc-binding" evidence="10">
    <location>
        <begin position="146"/>
        <end position="205"/>
    </location>
</feature>
<evidence type="ECO:0000313" key="12">
    <source>
        <dbReference type="Proteomes" id="UP001474421"/>
    </source>
</evidence>
<dbReference type="AlphaFoldDB" id="A0AAW1BVG4"/>
<gene>
    <name evidence="11" type="ORF">NXF25_005170</name>
</gene>
<feature type="region of interest" description="Disordered" evidence="9">
    <location>
        <begin position="302"/>
        <end position="383"/>
    </location>
</feature>
<evidence type="ECO:0000259" key="10">
    <source>
        <dbReference type="PROSITE" id="PS50023"/>
    </source>
</evidence>
<keyword evidence="4" id="KW-0677">Repeat</keyword>
<sequence>MPDLPSAPVLTVEPEYGSTAPKPAPITGPSSRPPWAVDPSFAERYAPDKTSTVLSTHSQPATPTPVQNRNSIVQAAQQAPESASKTPICYQCNKIIRGRYLMALGRYYHPEEFTCSQCRKMLDEGGFFEEKGSIFCPKCYDMRFAPNCAKCKKKITGEIMHALKMTWHVQCFVCAACRTPIRNRAFYIEEGQPYCERDYDKMFGTKCRGCDFKIDAGDRFLEALGFSWHDTCFVCAICQINLEGKTFYSKKDKPLCKSHAFSHVVGREGQVRSLSCWPDLLAKAVRDARWPIPRTHVWRNREAAVSGAEETGQGREGEPVYPALGPSAHTGGASSAPRPPGSLAAAAVSPRQAGRRPVLSERGSGTALCSRKQHPSDGAGMAGVSFSANRLELLASYQEVIGEDSPTDCPEDDQGNSAPPTGKMFLNVGRAGGRSRRKKPLATPSGALATPLAGRVGAELKKTPLTTASRLGEGSAQEAFALWAVGHQFNYREERLLTGKQKSAERGRNCRGGGLRARTDKGSASALLWRGGAGGGDAGRERAPSHLPSCDLRQKLVRVRISGRGNLRRGGSGEDVGAWGQNVYSLDVQSWESHVAALYVKTERARRGA</sequence>
<evidence type="ECO:0000313" key="11">
    <source>
        <dbReference type="EMBL" id="KAK9406396.1"/>
    </source>
</evidence>
<comment type="subcellular location">
    <subcellularLocation>
        <location evidence="1">Cytoplasm</location>
        <location evidence="1">Cytoskeleton</location>
    </subcellularLocation>
</comment>
<dbReference type="GO" id="GO:0061061">
    <property type="term" value="P:muscle structure development"/>
    <property type="evidence" value="ECO:0007669"/>
    <property type="project" value="TreeGrafter"/>
</dbReference>
<dbReference type="Pfam" id="PF00412">
    <property type="entry name" value="LIM"/>
    <property type="match status" value="3"/>
</dbReference>
<evidence type="ECO:0000256" key="7">
    <source>
        <dbReference type="ARBA" id="ARBA00023212"/>
    </source>
</evidence>
<proteinExistence type="predicted"/>
<feature type="domain" description="LIM zinc-binding" evidence="10">
    <location>
        <begin position="206"/>
        <end position="267"/>
    </location>
</feature>
<dbReference type="InterPro" id="IPR050604">
    <property type="entry name" value="PDZ-LIM_domain"/>
</dbReference>
<keyword evidence="3 8" id="KW-0479">Metal-binding</keyword>
<dbReference type="SUPFAM" id="SSF57716">
    <property type="entry name" value="Glucocorticoid receptor-like (DNA-binding domain)"/>
    <property type="match status" value="4"/>
</dbReference>
<dbReference type="PANTHER" id="PTHR24214">
    <property type="entry name" value="PDZ AND LIM DOMAIN PROTEIN ZASP"/>
    <property type="match status" value="1"/>
</dbReference>
<dbReference type="GO" id="GO:0031941">
    <property type="term" value="C:filamentous actin"/>
    <property type="evidence" value="ECO:0007669"/>
    <property type="project" value="TreeGrafter"/>
</dbReference>
<evidence type="ECO:0000256" key="9">
    <source>
        <dbReference type="SAM" id="MobiDB-lite"/>
    </source>
</evidence>
<evidence type="ECO:0000256" key="6">
    <source>
        <dbReference type="ARBA" id="ARBA00023038"/>
    </source>
</evidence>
<keyword evidence="6 8" id="KW-0440">LIM domain</keyword>
<dbReference type="Proteomes" id="UP001474421">
    <property type="component" value="Unassembled WGS sequence"/>
</dbReference>
<dbReference type="PANTHER" id="PTHR24214:SF0">
    <property type="entry name" value="PDZ AND LIM DOMAIN PROTEIN 7"/>
    <property type="match status" value="1"/>
</dbReference>
<feature type="region of interest" description="Disordered" evidence="9">
    <location>
        <begin position="403"/>
        <end position="423"/>
    </location>
</feature>
<dbReference type="EMBL" id="JAOTOJ010000002">
    <property type="protein sequence ID" value="KAK9406396.1"/>
    <property type="molecule type" value="Genomic_DNA"/>
</dbReference>
<dbReference type="GO" id="GO:0005912">
    <property type="term" value="C:adherens junction"/>
    <property type="evidence" value="ECO:0007669"/>
    <property type="project" value="TreeGrafter"/>
</dbReference>
<feature type="compositionally biased region" description="Polar residues" evidence="9">
    <location>
        <begin position="49"/>
        <end position="67"/>
    </location>
</feature>
<dbReference type="GO" id="GO:0003779">
    <property type="term" value="F:actin binding"/>
    <property type="evidence" value="ECO:0007669"/>
    <property type="project" value="TreeGrafter"/>
</dbReference>
<accession>A0AAW1BVG4</accession>
<protein>
    <submittedName>
        <fullName evidence="11">PDZ and LIM domain protein 7</fullName>
    </submittedName>
</protein>
<evidence type="ECO:0000256" key="1">
    <source>
        <dbReference type="ARBA" id="ARBA00004245"/>
    </source>
</evidence>
<keyword evidence="12" id="KW-1185">Reference proteome</keyword>
<feature type="compositionally biased region" description="Acidic residues" evidence="9">
    <location>
        <begin position="403"/>
        <end position="414"/>
    </location>
</feature>
<keyword evidence="5 8" id="KW-0862">Zinc</keyword>
<evidence type="ECO:0000256" key="4">
    <source>
        <dbReference type="ARBA" id="ARBA00022737"/>
    </source>
</evidence>
<dbReference type="GO" id="GO:0007507">
    <property type="term" value="P:heart development"/>
    <property type="evidence" value="ECO:0007669"/>
    <property type="project" value="TreeGrafter"/>
</dbReference>
<dbReference type="GO" id="GO:0030018">
    <property type="term" value="C:Z disc"/>
    <property type="evidence" value="ECO:0007669"/>
    <property type="project" value="TreeGrafter"/>
</dbReference>
<dbReference type="FunFam" id="2.10.110.10:FF:000020">
    <property type="entry name" value="PDZ and LIM domain protein 5"/>
    <property type="match status" value="1"/>
</dbReference>
<dbReference type="CDD" id="cd09458">
    <property type="entry name" value="LIM3_Enigma"/>
    <property type="match status" value="1"/>
</dbReference>
<evidence type="ECO:0000256" key="2">
    <source>
        <dbReference type="ARBA" id="ARBA00022490"/>
    </source>
</evidence>
<comment type="caution">
    <text evidence="11">The sequence shown here is derived from an EMBL/GenBank/DDBJ whole genome shotgun (WGS) entry which is preliminary data.</text>
</comment>
<evidence type="ECO:0000256" key="3">
    <source>
        <dbReference type="ARBA" id="ARBA00022723"/>
    </source>
</evidence>
<dbReference type="PROSITE" id="PS00478">
    <property type="entry name" value="LIM_DOMAIN_1"/>
    <property type="match status" value="1"/>
</dbReference>
<keyword evidence="7" id="KW-0206">Cytoskeleton</keyword>
<dbReference type="SMART" id="SM00132">
    <property type="entry name" value="LIM"/>
    <property type="match status" value="3"/>
</dbReference>
<feature type="region of interest" description="Disordered" evidence="9">
    <location>
        <begin position="1"/>
        <end position="67"/>
    </location>
</feature>
<name>A0AAW1BVG4_CROAD</name>
<keyword evidence="2" id="KW-0963">Cytoplasm</keyword>
<evidence type="ECO:0000256" key="5">
    <source>
        <dbReference type="ARBA" id="ARBA00022833"/>
    </source>
</evidence>
<dbReference type="GO" id="GO:0051371">
    <property type="term" value="F:muscle alpha-actinin binding"/>
    <property type="evidence" value="ECO:0007669"/>
    <property type="project" value="TreeGrafter"/>
</dbReference>
<dbReference type="Gene3D" id="2.10.110.10">
    <property type="entry name" value="Cysteine Rich Protein"/>
    <property type="match status" value="3"/>
</dbReference>
<organism evidence="11 12">
    <name type="scientific">Crotalus adamanteus</name>
    <name type="common">Eastern diamondback rattlesnake</name>
    <dbReference type="NCBI Taxonomy" id="8729"/>
    <lineage>
        <taxon>Eukaryota</taxon>
        <taxon>Metazoa</taxon>
        <taxon>Chordata</taxon>
        <taxon>Craniata</taxon>
        <taxon>Vertebrata</taxon>
        <taxon>Euteleostomi</taxon>
        <taxon>Lepidosauria</taxon>
        <taxon>Squamata</taxon>
        <taxon>Bifurcata</taxon>
        <taxon>Unidentata</taxon>
        <taxon>Episquamata</taxon>
        <taxon>Toxicofera</taxon>
        <taxon>Serpentes</taxon>
        <taxon>Colubroidea</taxon>
        <taxon>Viperidae</taxon>
        <taxon>Crotalinae</taxon>
        <taxon>Crotalus</taxon>
    </lineage>
</organism>
<dbReference type="CDD" id="cd09456">
    <property type="entry name" value="LIM2_Enigma"/>
    <property type="match status" value="1"/>
</dbReference>
<dbReference type="GO" id="GO:0046872">
    <property type="term" value="F:metal ion binding"/>
    <property type="evidence" value="ECO:0007669"/>
    <property type="project" value="UniProtKB-KW"/>
</dbReference>
<feature type="domain" description="LIM zinc-binding" evidence="10">
    <location>
        <begin position="87"/>
        <end position="145"/>
    </location>
</feature>
<evidence type="ECO:0000256" key="8">
    <source>
        <dbReference type="PROSITE-ProRule" id="PRU00125"/>
    </source>
</evidence>
<dbReference type="GO" id="GO:0001725">
    <property type="term" value="C:stress fiber"/>
    <property type="evidence" value="ECO:0007669"/>
    <property type="project" value="TreeGrafter"/>
</dbReference>
<reference evidence="11 12" key="1">
    <citation type="journal article" date="2024" name="Proc. Natl. Acad. Sci. U.S.A.">
        <title>The genetic regulatory architecture and epigenomic basis for age-related changes in rattlesnake venom.</title>
        <authorList>
            <person name="Hogan M.P."/>
            <person name="Holding M.L."/>
            <person name="Nystrom G.S."/>
            <person name="Colston T.J."/>
            <person name="Bartlett D.A."/>
            <person name="Mason A.J."/>
            <person name="Ellsworth S.A."/>
            <person name="Rautsaw R.M."/>
            <person name="Lawrence K.C."/>
            <person name="Strickland J.L."/>
            <person name="He B."/>
            <person name="Fraser P."/>
            <person name="Margres M.J."/>
            <person name="Gilbert D.M."/>
            <person name="Gibbs H.L."/>
            <person name="Parkinson C.L."/>
            <person name="Rokyta D.R."/>
        </authorList>
    </citation>
    <scope>NUCLEOTIDE SEQUENCE [LARGE SCALE GENOMIC DNA]</scope>
    <source>
        <strain evidence="11">DRR0105</strain>
    </source>
</reference>
<dbReference type="FunFam" id="2.10.110.10:FF:000010">
    <property type="entry name" value="PDZ and LIM domain protein 5"/>
    <property type="match status" value="1"/>
</dbReference>
<dbReference type="FunFam" id="2.10.110.10:FF:000014">
    <property type="entry name" value="PDZ and LIM domain protein 5"/>
    <property type="match status" value="1"/>
</dbReference>